<feature type="region of interest" description="Disordered" evidence="7">
    <location>
        <begin position="1"/>
        <end position="26"/>
    </location>
</feature>
<dbReference type="InterPro" id="IPR050644">
    <property type="entry name" value="PG_Glycine_Bridge_Synth"/>
</dbReference>
<comment type="similarity">
    <text evidence="1">Belongs to the FemABX family.</text>
</comment>
<dbReference type="GO" id="GO:0044038">
    <property type="term" value="P:cell wall macromolecule biosynthetic process"/>
    <property type="evidence" value="ECO:0007669"/>
    <property type="project" value="InterPro"/>
</dbReference>
<evidence type="ECO:0000256" key="5">
    <source>
        <dbReference type="ARBA" id="ARBA00023315"/>
    </source>
</evidence>
<dbReference type="PANTHER" id="PTHR36174">
    <property type="entry name" value="LIPID II:GLYCINE GLYCYLTRANSFERASE"/>
    <property type="match status" value="1"/>
</dbReference>
<dbReference type="PANTHER" id="PTHR36174:SF1">
    <property type="entry name" value="LIPID II:GLYCINE GLYCYLTRANSFERASE"/>
    <property type="match status" value="1"/>
</dbReference>
<organism evidence="9 10">
    <name type="scientific">Natronorubrum texcoconense</name>
    <dbReference type="NCBI Taxonomy" id="1095776"/>
    <lineage>
        <taxon>Archaea</taxon>
        <taxon>Methanobacteriati</taxon>
        <taxon>Methanobacteriota</taxon>
        <taxon>Stenosarchaea group</taxon>
        <taxon>Halobacteria</taxon>
        <taxon>Halobacteriales</taxon>
        <taxon>Natrialbaceae</taxon>
        <taxon>Natronorubrum</taxon>
    </lineage>
</organism>
<evidence type="ECO:0000256" key="4">
    <source>
        <dbReference type="ARBA" id="ARBA00022984"/>
    </source>
</evidence>
<evidence type="ECO:0000313" key="9">
    <source>
        <dbReference type="EMBL" id="SDJ98526.1"/>
    </source>
</evidence>
<accession>A0A1G8Y6T2</accession>
<dbReference type="RefSeq" id="WP_090305250.1">
    <property type="nucleotide sequence ID" value="NZ_FNFE01000002.1"/>
</dbReference>
<evidence type="ECO:0000313" key="10">
    <source>
        <dbReference type="Proteomes" id="UP000198882"/>
    </source>
</evidence>
<dbReference type="Proteomes" id="UP000198882">
    <property type="component" value="Unassembled WGS sequence"/>
</dbReference>
<dbReference type="GO" id="GO:0016755">
    <property type="term" value="F:aminoacyltransferase activity"/>
    <property type="evidence" value="ECO:0007669"/>
    <property type="project" value="InterPro"/>
</dbReference>
<keyword evidence="10" id="KW-1185">Reference proteome</keyword>
<dbReference type="Pfam" id="PF13480">
    <property type="entry name" value="Acetyltransf_6"/>
    <property type="match status" value="1"/>
</dbReference>
<evidence type="ECO:0000256" key="2">
    <source>
        <dbReference type="ARBA" id="ARBA00022679"/>
    </source>
</evidence>
<proteinExistence type="inferred from homology"/>
<evidence type="ECO:0000259" key="8">
    <source>
        <dbReference type="Pfam" id="PF13480"/>
    </source>
</evidence>
<evidence type="ECO:0000256" key="3">
    <source>
        <dbReference type="ARBA" id="ARBA00022960"/>
    </source>
</evidence>
<dbReference type="InterPro" id="IPR003447">
    <property type="entry name" value="FEMABX"/>
</dbReference>
<dbReference type="OrthoDB" id="135106at2157"/>
<dbReference type="AlphaFoldDB" id="A0A1G8Y6T2"/>
<reference evidence="10" key="1">
    <citation type="submission" date="2016-10" db="EMBL/GenBank/DDBJ databases">
        <authorList>
            <person name="Varghese N."/>
            <person name="Submissions S."/>
        </authorList>
    </citation>
    <scope>NUCLEOTIDE SEQUENCE [LARGE SCALE GENOMIC DNA]</scope>
    <source>
        <strain evidence="10">B4,CECT 8067,JCM 17497</strain>
    </source>
</reference>
<sequence length="372" mass="43000">MAQQVTENPQSNRDETTTGTVQTMSDDQSGLTVNVIDTVRVMDRDRWNDVVERAELGTVFHRYEWIEAIETGLEYPARHIVVEKDTNPIGVFPNFVVEIPKTPFYKLTSIYPGFGGPLLTTEVSESLSKILEVVPELCDNRTIVHEIRASNTNFLRYNDFMEAEGYDSSRVGGRFVMNLEKGYDDIFEEMDSSKRRAIRRGRETDHEIVEADLTQSTLKRFHEKYERHMESVGGTVYPFEFFEQLANMEDRILLLELYIEGEYAGGFMELLNDEQDTVHGFFSAVPSEYFEYHASERLYDYLFQWAIDEGYETYDFGGGGADFEDGGFSFKEEFGGQLLPNIYWERGTGPTWKLVETGRTLYNRYNRETESA</sequence>
<dbReference type="GO" id="GO:0008360">
    <property type="term" value="P:regulation of cell shape"/>
    <property type="evidence" value="ECO:0007669"/>
    <property type="project" value="UniProtKB-KW"/>
</dbReference>
<keyword evidence="2 9" id="KW-0808">Transferase</keyword>
<dbReference type="InterPro" id="IPR038740">
    <property type="entry name" value="BioF2-like_GNAT_dom"/>
</dbReference>
<feature type="domain" description="BioF2-like acetyltransferase" evidence="8">
    <location>
        <begin position="195"/>
        <end position="323"/>
    </location>
</feature>
<keyword evidence="5 9" id="KW-0012">Acyltransferase</keyword>
<dbReference type="SUPFAM" id="SSF55729">
    <property type="entry name" value="Acyl-CoA N-acyltransferases (Nat)"/>
    <property type="match status" value="1"/>
</dbReference>
<dbReference type="PROSITE" id="PS51191">
    <property type="entry name" value="FEMABX"/>
    <property type="match status" value="1"/>
</dbReference>
<dbReference type="EMBL" id="FNFE01000002">
    <property type="protein sequence ID" value="SDJ98526.1"/>
    <property type="molecule type" value="Genomic_DNA"/>
</dbReference>
<dbReference type="InterPro" id="IPR016181">
    <property type="entry name" value="Acyl_CoA_acyltransferase"/>
</dbReference>
<name>A0A1G8Y6T2_9EURY</name>
<keyword evidence="3" id="KW-0133">Cell shape</keyword>
<protein>
    <submittedName>
        <fullName evidence="9">Predicted N-acyltransferase</fullName>
    </submittedName>
</protein>
<dbReference type="Gene3D" id="3.40.630.30">
    <property type="match status" value="1"/>
</dbReference>
<keyword evidence="4" id="KW-0573">Peptidoglycan synthesis</keyword>
<evidence type="ECO:0000256" key="6">
    <source>
        <dbReference type="ARBA" id="ARBA00023316"/>
    </source>
</evidence>
<dbReference type="STRING" id="1095776.SAMN04515672_2047"/>
<evidence type="ECO:0000256" key="7">
    <source>
        <dbReference type="SAM" id="MobiDB-lite"/>
    </source>
</evidence>
<keyword evidence="6" id="KW-0961">Cell wall biogenesis/degradation</keyword>
<evidence type="ECO:0000256" key="1">
    <source>
        <dbReference type="ARBA" id="ARBA00009943"/>
    </source>
</evidence>
<gene>
    <name evidence="9" type="ORF">SAMN04515672_2047</name>
</gene>
<dbReference type="GO" id="GO:0071555">
    <property type="term" value="P:cell wall organization"/>
    <property type="evidence" value="ECO:0007669"/>
    <property type="project" value="UniProtKB-KW"/>
</dbReference>